<dbReference type="InterPro" id="IPR029039">
    <property type="entry name" value="Flavoprotein-like_sf"/>
</dbReference>
<keyword evidence="3" id="KW-1185">Reference proteome</keyword>
<dbReference type="Proteomes" id="UP000481852">
    <property type="component" value="Unassembled WGS sequence"/>
</dbReference>
<dbReference type="GO" id="GO:0010181">
    <property type="term" value="F:FMN binding"/>
    <property type="evidence" value="ECO:0007669"/>
    <property type="project" value="InterPro"/>
</dbReference>
<reference evidence="2 3" key="1">
    <citation type="submission" date="2019-08" db="EMBL/GenBank/DDBJ databases">
        <title>In-depth cultivation of the pig gut microbiome towards novel bacterial diversity and tailored functional studies.</title>
        <authorList>
            <person name="Wylensek D."/>
            <person name="Hitch T.C.A."/>
            <person name="Clavel T."/>
        </authorList>
    </citation>
    <scope>NUCLEOTIDE SEQUENCE [LARGE SCALE GENOMIC DNA]</scope>
    <source>
        <strain evidence="2 3">Oil+RF-744-WCA-WT-11</strain>
    </source>
</reference>
<dbReference type="PANTHER" id="PTHR39201:SF1">
    <property type="entry name" value="FLAVODOXIN-LIKE DOMAIN-CONTAINING PROTEIN"/>
    <property type="match status" value="1"/>
</dbReference>
<evidence type="ECO:0000313" key="3">
    <source>
        <dbReference type="Proteomes" id="UP000481852"/>
    </source>
</evidence>
<name>A0A6L5X125_9FIRM</name>
<dbReference type="NCBIfam" id="NF005501">
    <property type="entry name" value="PRK07116.1"/>
    <property type="match status" value="1"/>
</dbReference>
<dbReference type="EMBL" id="VULZ01000002">
    <property type="protein sequence ID" value="MSS14041.1"/>
    <property type="molecule type" value="Genomic_DNA"/>
</dbReference>
<dbReference type="SUPFAM" id="SSF52218">
    <property type="entry name" value="Flavoproteins"/>
    <property type="match status" value="1"/>
</dbReference>
<dbReference type="AlphaFoldDB" id="A0A6L5X125"/>
<dbReference type="PANTHER" id="PTHR39201">
    <property type="entry name" value="EXPORTED PROTEIN-RELATED"/>
    <property type="match status" value="1"/>
</dbReference>
<dbReference type="RefSeq" id="WP_154523011.1">
    <property type="nucleotide sequence ID" value="NZ_VULZ01000002.1"/>
</dbReference>
<proteinExistence type="predicted"/>
<evidence type="ECO:0000259" key="1">
    <source>
        <dbReference type="Pfam" id="PF12682"/>
    </source>
</evidence>
<dbReference type="Gene3D" id="3.40.50.360">
    <property type="match status" value="1"/>
</dbReference>
<dbReference type="InterPro" id="IPR008254">
    <property type="entry name" value="Flavodoxin/NO_synth"/>
</dbReference>
<feature type="domain" description="Flavodoxin-like" evidence="1">
    <location>
        <begin position="3"/>
        <end position="158"/>
    </location>
</feature>
<sequence>MGKNLVVYFSPTGTTKKAAQKLAGLTGADLYEIRPEIPYTTADLNWQDSGSRSSVEMKDSASRPAIADHDANVEAYDTVFIGFPIWWYTAPTIIKTFIEAYDFSGKIIVFFATSGGTDVMKATTDLMETLNGKGKVRGGILMSNPVFSDKMLKEWVNNLQLP</sequence>
<comment type="caution">
    <text evidence="2">The sequence shown here is derived from an EMBL/GenBank/DDBJ whole genome shotgun (WGS) entry which is preliminary data.</text>
</comment>
<gene>
    <name evidence="2" type="ORF">FYJ35_03130</name>
</gene>
<organism evidence="2 3">
    <name type="scientific">Porcincola intestinalis</name>
    <dbReference type="NCBI Taxonomy" id="2606632"/>
    <lineage>
        <taxon>Bacteria</taxon>
        <taxon>Bacillati</taxon>
        <taxon>Bacillota</taxon>
        <taxon>Clostridia</taxon>
        <taxon>Lachnospirales</taxon>
        <taxon>Lachnospiraceae</taxon>
        <taxon>Porcincola</taxon>
    </lineage>
</organism>
<dbReference type="Pfam" id="PF12682">
    <property type="entry name" value="Flavodoxin_4"/>
    <property type="match status" value="1"/>
</dbReference>
<dbReference type="GO" id="GO:0016651">
    <property type="term" value="F:oxidoreductase activity, acting on NAD(P)H"/>
    <property type="evidence" value="ECO:0007669"/>
    <property type="project" value="UniProtKB-ARBA"/>
</dbReference>
<protein>
    <submittedName>
        <fullName evidence="2">Flavodoxin</fullName>
    </submittedName>
</protein>
<evidence type="ECO:0000313" key="2">
    <source>
        <dbReference type="EMBL" id="MSS14041.1"/>
    </source>
</evidence>
<accession>A0A6L5X125</accession>